<accession>F7T9F3</accession>
<dbReference type="EMBL" id="AFRQ01000133">
    <property type="protein sequence ID" value="EGP43113.1"/>
    <property type="molecule type" value="Genomic_DNA"/>
</dbReference>
<evidence type="ECO:0000256" key="1">
    <source>
        <dbReference type="SAM" id="MobiDB-lite"/>
    </source>
</evidence>
<reference evidence="2 3" key="1">
    <citation type="submission" date="2011-06" db="EMBL/GenBank/DDBJ databases">
        <authorList>
            <person name="Bador J."/>
            <person name="Amoureux L."/>
            <person name="Neuwirth C."/>
        </authorList>
    </citation>
    <scope>NUCLEOTIDE SEQUENCE [LARGE SCALE GENOMIC DNA]</scope>
    <source>
        <strain evidence="2 3">AXX-A</strain>
    </source>
</reference>
<feature type="compositionally biased region" description="Basic and acidic residues" evidence="1">
    <location>
        <begin position="68"/>
        <end position="82"/>
    </location>
</feature>
<dbReference type="Proteomes" id="UP000004853">
    <property type="component" value="Unassembled WGS sequence"/>
</dbReference>
<comment type="caution">
    <text evidence="2">The sequence shown here is derived from an EMBL/GenBank/DDBJ whole genome shotgun (WGS) entry which is preliminary data.</text>
</comment>
<dbReference type="PATRIC" id="fig|1003200.3.peg.5531"/>
<evidence type="ECO:0000313" key="2">
    <source>
        <dbReference type="EMBL" id="EGP43113.1"/>
    </source>
</evidence>
<dbReference type="RefSeq" id="WP_006395587.1">
    <property type="nucleotide sequence ID" value="NZ_GL982453.1"/>
</dbReference>
<evidence type="ECO:0000313" key="3">
    <source>
        <dbReference type="Proteomes" id="UP000004853"/>
    </source>
</evidence>
<dbReference type="eggNOG" id="ENOG5031PR8">
    <property type="taxonomic scope" value="Bacteria"/>
</dbReference>
<sequence length="239" mass="25327">MTTETQATTGTTPTDPGTQQAAAAPATQDTTVLTAEAPAAEQQARTTQEGEPQAGDKPTTEAKPTGEQSKEEGAKPKPDDKQAGAPEQYEDFTAPEGVQLDAELVGDLKTVAKELNLSQKDAQRVADLGPKLMQRLQGKQAEAFAQIRQTWAEEAKTDKEYGGEAFAESLGAAKKALDSFGTPELRTLLNESGIGNHPELIRFMVRAGKAISSDTFVAGERRVAGASKDPAKTLYPNQA</sequence>
<dbReference type="AlphaFoldDB" id="F7T9F3"/>
<dbReference type="OrthoDB" id="9131103at2"/>
<proteinExistence type="predicted"/>
<name>F7T9F3_9BURK</name>
<organism evidence="2 3">
    <name type="scientific">Achromobacter insuavis AXX-A</name>
    <dbReference type="NCBI Taxonomy" id="1003200"/>
    <lineage>
        <taxon>Bacteria</taxon>
        <taxon>Pseudomonadati</taxon>
        <taxon>Pseudomonadota</taxon>
        <taxon>Betaproteobacteria</taxon>
        <taxon>Burkholderiales</taxon>
        <taxon>Alcaligenaceae</taxon>
        <taxon>Achromobacter</taxon>
    </lineage>
</organism>
<dbReference type="HOGENOM" id="CLU_087594_0_0_4"/>
<gene>
    <name evidence="2" type="ORF">AXXA_27995</name>
</gene>
<feature type="compositionally biased region" description="Low complexity" evidence="1">
    <location>
        <begin position="1"/>
        <end position="31"/>
    </location>
</feature>
<feature type="region of interest" description="Disordered" evidence="1">
    <location>
        <begin position="1"/>
        <end position="98"/>
    </location>
</feature>
<protein>
    <submittedName>
        <fullName evidence="2">Uncharacterized protein</fullName>
    </submittedName>
</protein>